<comment type="caution">
    <text evidence="1">The sequence shown here is derived from an EMBL/GenBank/DDBJ whole genome shotgun (WGS) entry which is preliminary data.</text>
</comment>
<dbReference type="EMBL" id="JAMZIH010001571">
    <property type="protein sequence ID" value="KAJ1678076.1"/>
    <property type="molecule type" value="Genomic_DNA"/>
</dbReference>
<accession>A0ACC1HQW9</accession>
<organism evidence="1 2">
    <name type="scientific">Spiromyces aspiralis</name>
    <dbReference type="NCBI Taxonomy" id="68401"/>
    <lineage>
        <taxon>Eukaryota</taxon>
        <taxon>Fungi</taxon>
        <taxon>Fungi incertae sedis</taxon>
        <taxon>Zoopagomycota</taxon>
        <taxon>Kickxellomycotina</taxon>
        <taxon>Kickxellomycetes</taxon>
        <taxon>Kickxellales</taxon>
        <taxon>Kickxellaceae</taxon>
        <taxon>Spiromyces</taxon>
    </lineage>
</organism>
<protein>
    <submittedName>
        <fullName evidence="1">Uncharacterized protein</fullName>
    </submittedName>
</protein>
<name>A0ACC1HQW9_9FUNG</name>
<proteinExistence type="predicted"/>
<dbReference type="Proteomes" id="UP001145114">
    <property type="component" value="Unassembled WGS sequence"/>
</dbReference>
<evidence type="ECO:0000313" key="2">
    <source>
        <dbReference type="Proteomes" id="UP001145114"/>
    </source>
</evidence>
<keyword evidence="2" id="KW-1185">Reference proteome</keyword>
<evidence type="ECO:0000313" key="1">
    <source>
        <dbReference type="EMBL" id="KAJ1678076.1"/>
    </source>
</evidence>
<sequence>MRTAIRGLTVQEVLHATANRLLYSKFYTVFYVSMIVLSLVSLVTALAETCPSVFFIVVESVEFWRSAWNYFDIIIVIFCLVTLILLSKGCSPRYNTEELLNTILLVVRNAFQVFRLATTIR</sequence>
<gene>
    <name evidence="1" type="ORF">EV182_004828</name>
</gene>
<feature type="non-terminal residue" evidence="1">
    <location>
        <position position="121"/>
    </location>
</feature>
<reference evidence="1" key="1">
    <citation type="submission" date="2022-06" db="EMBL/GenBank/DDBJ databases">
        <title>Phylogenomic reconstructions and comparative analyses of Kickxellomycotina fungi.</title>
        <authorList>
            <person name="Reynolds N.K."/>
            <person name="Stajich J.E."/>
            <person name="Barry K."/>
            <person name="Grigoriev I.V."/>
            <person name="Crous P."/>
            <person name="Smith M.E."/>
        </authorList>
    </citation>
    <scope>NUCLEOTIDE SEQUENCE</scope>
    <source>
        <strain evidence="1">RSA 2271</strain>
    </source>
</reference>